<dbReference type="NCBIfam" id="TIGR03975">
    <property type="entry name" value="rSAM_ocin_1"/>
    <property type="match status" value="1"/>
</dbReference>
<dbReference type="AlphaFoldDB" id="A0A7X5Y3L1"/>
<dbReference type="SMART" id="SM00729">
    <property type="entry name" value="Elp3"/>
    <property type="match status" value="1"/>
</dbReference>
<keyword evidence="5" id="KW-0411">Iron-sulfur</keyword>
<evidence type="ECO:0000256" key="4">
    <source>
        <dbReference type="ARBA" id="ARBA00023004"/>
    </source>
</evidence>
<dbReference type="Proteomes" id="UP000531251">
    <property type="component" value="Unassembled WGS sequence"/>
</dbReference>
<feature type="domain" description="B12-binding" evidence="6">
    <location>
        <begin position="94"/>
        <end position="231"/>
    </location>
</feature>
<dbReference type="InterPro" id="IPR058240">
    <property type="entry name" value="rSAM_sf"/>
</dbReference>
<dbReference type="Gene3D" id="3.80.30.20">
    <property type="entry name" value="tm_1862 like domain"/>
    <property type="match status" value="1"/>
</dbReference>
<evidence type="ECO:0000256" key="1">
    <source>
        <dbReference type="ARBA" id="ARBA00001966"/>
    </source>
</evidence>
<evidence type="ECO:0000256" key="2">
    <source>
        <dbReference type="ARBA" id="ARBA00022691"/>
    </source>
</evidence>
<dbReference type="GO" id="GO:0051536">
    <property type="term" value="F:iron-sulfur cluster binding"/>
    <property type="evidence" value="ECO:0007669"/>
    <property type="project" value="UniProtKB-KW"/>
</dbReference>
<evidence type="ECO:0000256" key="5">
    <source>
        <dbReference type="ARBA" id="ARBA00023014"/>
    </source>
</evidence>
<name>A0A7X5Y3L1_9SPHN</name>
<organism evidence="7 8">
    <name type="scientific">Sphingomonas trueperi</name>
    <dbReference type="NCBI Taxonomy" id="53317"/>
    <lineage>
        <taxon>Bacteria</taxon>
        <taxon>Pseudomonadati</taxon>
        <taxon>Pseudomonadota</taxon>
        <taxon>Alphaproteobacteria</taxon>
        <taxon>Sphingomonadales</taxon>
        <taxon>Sphingomonadaceae</taxon>
        <taxon>Sphingomonas</taxon>
    </lineage>
</organism>
<dbReference type="InterPro" id="IPR006158">
    <property type="entry name" value="Cobalamin-bd"/>
</dbReference>
<keyword evidence="2" id="KW-0949">S-adenosyl-L-methionine</keyword>
<keyword evidence="4" id="KW-0408">Iron</keyword>
<dbReference type="GO" id="GO:0005829">
    <property type="term" value="C:cytosol"/>
    <property type="evidence" value="ECO:0007669"/>
    <property type="project" value="TreeGrafter"/>
</dbReference>
<dbReference type="InterPro" id="IPR007197">
    <property type="entry name" value="rSAM"/>
</dbReference>
<dbReference type="EMBL" id="JAATJB010000022">
    <property type="protein sequence ID" value="NJB99852.1"/>
    <property type="molecule type" value="Genomic_DNA"/>
</dbReference>
<dbReference type="RefSeq" id="WP_164542607.1">
    <property type="nucleotide sequence ID" value="NZ_BAAADY010000033.1"/>
</dbReference>
<dbReference type="GO" id="GO:0031419">
    <property type="term" value="F:cobalamin binding"/>
    <property type="evidence" value="ECO:0007669"/>
    <property type="project" value="InterPro"/>
</dbReference>
<dbReference type="GO" id="GO:0003824">
    <property type="term" value="F:catalytic activity"/>
    <property type="evidence" value="ECO:0007669"/>
    <property type="project" value="InterPro"/>
</dbReference>
<dbReference type="GO" id="GO:0046872">
    <property type="term" value="F:metal ion binding"/>
    <property type="evidence" value="ECO:0007669"/>
    <property type="project" value="UniProtKB-KW"/>
</dbReference>
<dbReference type="SFLD" id="SFLDF00324">
    <property type="entry name" value="bacteriocin_maturation"/>
    <property type="match status" value="1"/>
</dbReference>
<proteinExistence type="predicted"/>
<accession>A0A7X5Y3L1</accession>
<evidence type="ECO:0000259" key="6">
    <source>
        <dbReference type="PROSITE" id="PS51332"/>
    </source>
</evidence>
<dbReference type="InterPro" id="IPR023404">
    <property type="entry name" value="rSAM_horseshoe"/>
</dbReference>
<dbReference type="Pfam" id="PF04055">
    <property type="entry name" value="Radical_SAM"/>
    <property type="match status" value="1"/>
</dbReference>
<dbReference type="InterPro" id="IPR006638">
    <property type="entry name" value="Elp3/MiaA/NifB-like_rSAM"/>
</dbReference>
<dbReference type="PANTHER" id="PTHR43409:SF7">
    <property type="entry name" value="BLL1977 PROTEIN"/>
    <property type="match status" value="1"/>
</dbReference>
<dbReference type="InterPro" id="IPR051198">
    <property type="entry name" value="BchE-like"/>
</dbReference>
<keyword evidence="8" id="KW-1185">Reference proteome</keyword>
<evidence type="ECO:0000256" key="3">
    <source>
        <dbReference type="ARBA" id="ARBA00022723"/>
    </source>
</evidence>
<comment type="caution">
    <text evidence="7">The sequence shown here is derived from an EMBL/GenBank/DDBJ whole genome shotgun (WGS) entry which is preliminary data.</text>
</comment>
<evidence type="ECO:0000313" key="7">
    <source>
        <dbReference type="EMBL" id="NJB99852.1"/>
    </source>
</evidence>
<dbReference type="SFLD" id="SFLDS00029">
    <property type="entry name" value="Radical_SAM"/>
    <property type="match status" value="1"/>
</dbReference>
<comment type="cofactor">
    <cofactor evidence="1">
        <name>[4Fe-4S] cluster</name>
        <dbReference type="ChEBI" id="CHEBI:49883"/>
    </cofactor>
</comment>
<dbReference type="PROSITE" id="PS51332">
    <property type="entry name" value="B12_BINDING"/>
    <property type="match status" value="1"/>
</dbReference>
<dbReference type="InterPro" id="IPR023984">
    <property type="entry name" value="rSAM_ocin_1"/>
</dbReference>
<keyword evidence="3" id="KW-0479">Metal-binding</keyword>
<protein>
    <submittedName>
        <fullName evidence="7">Ribosomal peptide maturation radical SAM protein 1</fullName>
    </submittedName>
</protein>
<dbReference type="SFLD" id="SFLDG01082">
    <property type="entry name" value="B12-binding_domain_containing"/>
    <property type="match status" value="1"/>
</dbReference>
<sequence length="653" mass="73134">MAEASRSRTDVLLVSMPFGMLHSPSLALGILQARLEDAGITTQCRHFTVDYAARIGKVAYERIAGGFPSTTSLLGEWIFSHALNPRSAEEQAAYLQQVFDSPGGDTQEAGPSASRVLERELRLKMIEQILRLASEAGEFIEFAARDILAAKPRLVGLTSIFEQNLASIALARRLRALAPDLIILLGGANCEGEMGAELSRQFPFIDLVVSGEADLIVTPLVAGLLEGIAWPDNPALVGLVERSESAPRFIQARLVRDMSGQQRPDFKPYFSDLARYPALAKQLKVEIPMEASRGCWWGVKHHCTFCGLNGASMSFRSKSPANVLNDIRFYVGAYPDCDICFVDNIMDREYYRTLLPELARADSGTSFFFEIKSNVSKDEVRALRDAGVRHIQPGIESLSDPVLRLMRKGVSAIQNLQLLKWCMEFGVRVDWNVLWGFPGESPEDYEKMAELMPLLWHLEPPARGSRVRLDRHSPHFTAAEAFGFRHLRPFPSYFQVYAGLPRQAVTNLAFFFAAEHDLDRHVDTYTSTLQRQIDRWRSAHRESTLFYLKDESSFVVLDSRRGRSHAPGQTIRGLAAKILAECDKGRSQHMLERELPDYSPEEIARELTALCDLGLMWCDGKSYLSLPVCLTTYLESRPSERLLDGIETLLGTV</sequence>
<dbReference type="PANTHER" id="PTHR43409">
    <property type="entry name" value="ANAEROBIC MAGNESIUM-PROTOPORPHYRIN IX MONOMETHYL ESTER CYCLASE-RELATED"/>
    <property type="match status" value="1"/>
</dbReference>
<gene>
    <name evidence="7" type="ORF">GGR89_004198</name>
</gene>
<evidence type="ECO:0000313" key="8">
    <source>
        <dbReference type="Proteomes" id="UP000531251"/>
    </source>
</evidence>
<dbReference type="SUPFAM" id="SSF102114">
    <property type="entry name" value="Radical SAM enzymes"/>
    <property type="match status" value="1"/>
</dbReference>
<reference evidence="7 8" key="1">
    <citation type="submission" date="2020-03" db="EMBL/GenBank/DDBJ databases">
        <title>Genomic Encyclopedia of Type Strains, Phase IV (KMG-IV): sequencing the most valuable type-strain genomes for metagenomic binning, comparative biology and taxonomic classification.</title>
        <authorList>
            <person name="Goeker M."/>
        </authorList>
    </citation>
    <scope>NUCLEOTIDE SEQUENCE [LARGE SCALE GENOMIC DNA]</scope>
    <source>
        <strain evidence="7 8">DSM 7225</strain>
    </source>
</reference>